<dbReference type="PANTHER" id="PTHR35870:SF1">
    <property type="entry name" value="PROTEIN, PUTATIVE (AFU_ORTHOLOGUE AFUA_5G03330)-RELATED"/>
    <property type="match status" value="1"/>
</dbReference>
<name>A0A553N8N4_TIGCA</name>
<dbReference type="STRING" id="6832.A0A553N8N4"/>
<dbReference type="GO" id="GO:0016491">
    <property type="term" value="F:oxidoreductase activity"/>
    <property type="evidence" value="ECO:0007669"/>
    <property type="project" value="UniProtKB-KW"/>
</dbReference>
<gene>
    <name evidence="2" type="ORF">TCAL_14951</name>
</gene>
<organism evidence="2 3">
    <name type="scientific">Tigriopus californicus</name>
    <name type="common">Marine copepod</name>
    <dbReference type="NCBI Taxonomy" id="6832"/>
    <lineage>
        <taxon>Eukaryota</taxon>
        <taxon>Metazoa</taxon>
        <taxon>Ecdysozoa</taxon>
        <taxon>Arthropoda</taxon>
        <taxon>Crustacea</taxon>
        <taxon>Multicrustacea</taxon>
        <taxon>Hexanauplia</taxon>
        <taxon>Copepoda</taxon>
        <taxon>Harpacticoida</taxon>
        <taxon>Harpacticidae</taxon>
        <taxon>Tigriopus</taxon>
    </lineage>
</organism>
<keyword evidence="1" id="KW-0560">Oxidoreductase</keyword>
<dbReference type="PANTHER" id="PTHR35870">
    <property type="entry name" value="PROTEIN, PUTATIVE (AFU_ORTHOLOGUE AFUA_5G03330)-RELATED"/>
    <property type="match status" value="1"/>
</dbReference>
<dbReference type="Pfam" id="PF14027">
    <property type="entry name" value="Questin_oxidase"/>
    <property type="match status" value="1"/>
</dbReference>
<keyword evidence="3" id="KW-1185">Reference proteome</keyword>
<accession>A0A553N8N4</accession>
<dbReference type="EMBL" id="VCGU01000459">
    <property type="protein sequence ID" value="TRY61798.1"/>
    <property type="molecule type" value="Genomic_DNA"/>
</dbReference>
<dbReference type="Proteomes" id="UP000318571">
    <property type="component" value="Chromosome 8"/>
</dbReference>
<dbReference type="InterPro" id="IPR025337">
    <property type="entry name" value="Questin_oxidase-like"/>
</dbReference>
<evidence type="ECO:0000256" key="1">
    <source>
        <dbReference type="ARBA" id="ARBA00023002"/>
    </source>
</evidence>
<dbReference type="AlphaFoldDB" id="A0A553N8N4"/>
<evidence type="ECO:0000313" key="3">
    <source>
        <dbReference type="Proteomes" id="UP000318571"/>
    </source>
</evidence>
<comment type="caution">
    <text evidence="2">The sequence shown here is derived from an EMBL/GenBank/DDBJ whole genome shotgun (WGS) entry which is preliminary data.</text>
</comment>
<proteinExistence type="predicted"/>
<dbReference type="OrthoDB" id="10004862at2759"/>
<reference evidence="2 3" key="1">
    <citation type="journal article" date="2018" name="Nat. Ecol. Evol.">
        <title>Genomic signatures of mitonuclear coevolution across populations of Tigriopus californicus.</title>
        <authorList>
            <person name="Barreto F.S."/>
            <person name="Watson E.T."/>
            <person name="Lima T.G."/>
            <person name="Willett C.S."/>
            <person name="Edmands S."/>
            <person name="Li W."/>
            <person name="Burton R.S."/>
        </authorList>
    </citation>
    <scope>NUCLEOTIDE SEQUENCE [LARGE SCALE GENOMIC DNA]</scope>
    <source>
        <strain evidence="2 3">San Diego</strain>
    </source>
</reference>
<dbReference type="OMA" id="NHWNAWK"/>
<sequence>MASTENIDINYLREFLHEHSIRSKYYVEYLGFRSNHLCHAAVALYELKASKEYFHSYLNHYQKRLEAKENSPTHHSQKDADLDSLGVPELLGRRKNYYQILEHFDSLTTGSDPLSWEELVKREFTELALGIAGSAFHPLIHIGYGIAIEDSPSICEGLAYLHHSYLPISESLGPSVETFGQGDRSFPTILTDVRQDMCLNNWLKETKNSVEFAEPGVGQFQQALIQLFKHKSQEVLGYAEHLQLPGDLPPATLMTWVLEQILIVYTGSTPRNDFFLLHGITSCWALRNIVPLLTPSKLKQILRYYVVALISTYLACGCPTINMDLVEKVPDVEHTEWKDIKKKMFQIPVEQLDEHILKVVHICNELKSSVAADASVFKRACLCSMDFPLSFNGP</sequence>
<evidence type="ECO:0000313" key="2">
    <source>
        <dbReference type="EMBL" id="TRY61798.1"/>
    </source>
</evidence>
<protein>
    <submittedName>
        <fullName evidence="2">Uncharacterized protein</fullName>
    </submittedName>
</protein>